<dbReference type="GO" id="GO:0002161">
    <property type="term" value="F:aminoacyl-tRNA deacylase activity"/>
    <property type="evidence" value="ECO:0007669"/>
    <property type="project" value="UniProtKB-ARBA"/>
</dbReference>
<reference evidence="7" key="2">
    <citation type="submission" date="2022-11" db="EMBL/GenBank/DDBJ databases">
        <title>Draft genome sequence of Sellimonas catena strain 18CBH55.</title>
        <authorList>
            <person name="Atsushi H."/>
            <person name="Moriya O."/>
            <person name="Mitsuo S."/>
        </authorList>
    </citation>
    <scope>NUCLEOTIDE SEQUENCE</scope>
    <source>
        <strain evidence="7">18CBH55</strain>
    </source>
</reference>
<dbReference type="Gene3D" id="2.40.30.130">
    <property type="match status" value="1"/>
</dbReference>
<reference evidence="7" key="1">
    <citation type="submission" date="2022-11" db="EMBL/GenBank/DDBJ databases">
        <title>Draft genome sequence of Sellimonas catena strain 18CBH55.</title>
        <authorList>
            <person name="Hisatomi A."/>
            <person name="Ohkuma M."/>
            <person name="Sakamoto M."/>
        </authorList>
    </citation>
    <scope>NUCLEOTIDE SEQUENCE</scope>
    <source>
        <strain evidence="7">18CBH55</strain>
    </source>
</reference>
<proteinExistence type="predicted"/>
<dbReference type="InterPro" id="IPR009000">
    <property type="entry name" value="Transl_B-barrel_sf"/>
</dbReference>
<dbReference type="Pfam" id="PF07973">
    <property type="entry name" value="tRNA_SAD"/>
    <property type="match status" value="1"/>
</dbReference>
<dbReference type="InterPro" id="IPR051335">
    <property type="entry name" value="Alanyl-tRNA_Editing_Enzymes"/>
</dbReference>
<accession>A0A9W6CFJ9</accession>
<dbReference type="Gene3D" id="3.30.980.10">
    <property type="entry name" value="Threonyl-trna Synthetase, Chain A, domain 2"/>
    <property type="match status" value="1"/>
</dbReference>
<reference evidence="7" key="3">
    <citation type="journal article" date="2023" name="Int. J. Syst. Evol. Microbiol.">
        <title>Sellimonas catena sp. nov., isolated from human faeces.</title>
        <authorList>
            <person name="Hisatomi A."/>
            <person name="Ohkuma M."/>
            <person name="Sakamoto M."/>
        </authorList>
    </citation>
    <scope>NUCLEOTIDE SEQUENCE</scope>
    <source>
        <strain evidence="7">18CBH55</strain>
    </source>
</reference>
<dbReference type="Proteomes" id="UP001145094">
    <property type="component" value="Unassembled WGS sequence"/>
</dbReference>
<evidence type="ECO:0000256" key="3">
    <source>
        <dbReference type="ARBA" id="ARBA00022723"/>
    </source>
</evidence>
<keyword evidence="5" id="KW-0175">Coiled coil</keyword>
<keyword evidence="3" id="KW-0479">Metal-binding</keyword>
<evidence type="ECO:0000256" key="4">
    <source>
        <dbReference type="ARBA" id="ARBA00022833"/>
    </source>
</evidence>
<keyword evidence="4" id="KW-0862">Zinc</keyword>
<dbReference type="SUPFAM" id="SSF55186">
    <property type="entry name" value="ThrRS/AlaRS common domain"/>
    <property type="match status" value="1"/>
</dbReference>
<dbReference type="PANTHER" id="PTHR43462:SF1">
    <property type="entry name" value="ALANYL-TRNA EDITING PROTEIN AARSD1"/>
    <property type="match status" value="1"/>
</dbReference>
<dbReference type="PROSITE" id="PS50860">
    <property type="entry name" value="AA_TRNA_LIGASE_II_ALA"/>
    <property type="match status" value="1"/>
</dbReference>
<dbReference type="SUPFAM" id="SSF50447">
    <property type="entry name" value="Translation proteins"/>
    <property type="match status" value="1"/>
</dbReference>
<dbReference type="EMBL" id="BSCH01000010">
    <property type="protein sequence ID" value="GLG90342.1"/>
    <property type="molecule type" value="Genomic_DNA"/>
</dbReference>
<dbReference type="GO" id="GO:0006419">
    <property type="term" value="P:alanyl-tRNA aminoacylation"/>
    <property type="evidence" value="ECO:0007669"/>
    <property type="project" value="InterPro"/>
</dbReference>
<evidence type="ECO:0000313" key="8">
    <source>
        <dbReference type="Proteomes" id="UP001145094"/>
    </source>
</evidence>
<evidence type="ECO:0000256" key="5">
    <source>
        <dbReference type="SAM" id="Coils"/>
    </source>
</evidence>
<evidence type="ECO:0000313" key="7">
    <source>
        <dbReference type="EMBL" id="GLG90342.1"/>
    </source>
</evidence>
<dbReference type="GO" id="GO:0003676">
    <property type="term" value="F:nucleic acid binding"/>
    <property type="evidence" value="ECO:0007669"/>
    <property type="project" value="InterPro"/>
</dbReference>
<comment type="subcellular location">
    <subcellularLocation>
        <location evidence="2">Cytoplasm</location>
    </subcellularLocation>
</comment>
<comment type="cofactor">
    <cofactor evidence="1">
        <name>Zn(2+)</name>
        <dbReference type="ChEBI" id="CHEBI:29105"/>
    </cofactor>
</comment>
<dbReference type="PANTHER" id="PTHR43462">
    <property type="entry name" value="ALANYL-TRNA EDITING PROTEIN"/>
    <property type="match status" value="1"/>
</dbReference>
<gene>
    <name evidence="7" type="ORF">Selli2_17690</name>
</gene>
<organism evidence="7 8">
    <name type="scientific">Sellimonas catena</name>
    <dbReference type="NCBI Taxonomy" id="2994035"/>
    <lineage>
        <taxon>Bacteria</taxon>
        <taxon>Bacillati</taxon>
        <taxon>Bacillota</taxon>
        <taxon>Clostridia</taxon>
        <taxon>Lachnospirales</taxon>
        <taxon>Lachnospiraceae</taxon>
        <taxon>Sellimonas</taxon>
    </lineage>
</organism>
<protein>
    <submittedName>
        <fullName evidence="7">Alanyl-tRNA editing protein</fullName>
    </submittedName>
</protein>
<name>A0A9W6CFJ9_9FIRM</name>
<dbReference type="Gene3D" id="3.10.310.40">
    <property type="match status" value="1"/>
</dbReference>
<dbReference type="InterPro" id="IPR018165">
    <property type="entry name" value="Ala-tRNA-synth_IIc_core"/>
</dbReference>
<evidence type="ECO:0000256" key="1">
    <source>
        <dbReference type="ARBA" id="ARBA00001947"/>
    </source>
</evidence>
<dbReference type="GO" id="GO:0046872">
    <property type="term" value="F:metal ion binding"/>
    <property type="evidence" value="ECO:0007669"/>
    <property type="project" value="UniProtKB-KW"/>
</dbReference>
<dbReference type="GO" id="GO:0005737">
    <property type="term" value="C:cytoplasm"/>
    <property type="evidence" value="ECO:0007669"/>
    <property type="project" value="UniProtKB-SubCell"/>
</dbReference>
<dbReference type="SMART" id="SM00863">
    <property type="entry name" value="tRNA_SAD"/>
    <property type="match status" value="1"/>
</dbReference>
<dbReference type="AlphaFoldDB" id="A0A9W6CFJ9"/>
<evidence type="ECO:0000256" key="2">
    <source>
        <dbReference type="ARBA" id="ARBA00004496"/>
    </source>
</evidence>
<comment type="caution">
    <text evidence="7">The sequence shown here is derived from an EMBL/GenBank/DDBJ whole genome shotgun (WGS) entry which is preliminary data.</text>
</comment>
<dbReference type="Pfam" id="PF01411">
    <property type="entry name" value="tRNA-synt_2c"/>
    <property type="match status" value="1"/>
</dbReference>
<dbReference type="GO" id="GO:0004813">
    <property type="term" value="F:alanine-tRNA ligase activity"/>
    <property type="evidence" value="ECO:0007669"/>
    <property type="project" value="InterPro"/>
</dbReference>
<dbReference type="Pfam" id="PF02272">
    <property type="entry name" value="DHHA1"/>
    <property type="match status" value="1"/>
</dbReference>
<dbReference type="InterPro" id="IPR018163">
    <property type="entry name" value="Thr/Ala-tRNA-synth_IIc_edit"/>
</dbReference>
<dbReference type="RefSeq" id="WP_191426877.1">
    <property type="nucleotide sequence ID" value="NZ_BSCH01000010.1"/>
</dbReference>
<sequence length="388" mass="44140">MTERLYNQDVYTKTFTATVRSCQEASGRDGYEVILDRTAFFPEGGGQYGDIGWLSGIRVTDTQEKDGEVIHYTEEPLEAGSTIDGEIDWKIRFSRMQQHTAEHILSGLVHKRFGYQNVGFHLGDDLCTMDFNGPVTKEQMEEIEQEANRAVYQNIPVQILYPSEEELEGMEYRSKIEIDGQVRIVWIPGYDRCACCATHVGSTGEIGQIKVIAMMNYKGGVRVTMVSGDRALADHEKREKDMKEISAMLSAKEDELPEAVRRLKDENENQKHQIIELQRKMTALKAQQVPEGTYSQCLFETDLDQTSIRELMNHVLERSVAVCAVFLKRGEQYQYVIGSQKRDIRDLGKKLNERFHGRGGGKPGMIQGSLTGDEEEIKAYFEEIINVQ</sequence>
<dbReference type="InterPro" id="IPR018164">
    <property type="entry name" value="Ala-tRNA-synth_IIc_N"/>
</dbReference>
<dbReference type="InterPro" id="IPR003156">
    <property type="entry name" value="DHHA1_dom"/>
</dbReference>
<feature type="coiled-coil region" evidence="5">
    <location>
        <begin position="249"/>
        <end position="287"/>
    </location>
</feature>
<evidence type="ECO:0000259" key="6">
    <source>
        <dbReference type="PROSITE" id="PS50860"/>
    </source>
</evidence>
<dbReference type="InterPro" id="IPR012947">
    <property type="entry name" value="tRNA_SAD"/>
</dbReference>
<feature type="domain" description="Alanyl-transfer RNA synthetases family profile" evidence="6">
    <location>
        <begin position="1"/>
        <end position="237"/>
    </location>
</feature>
<dbReference type="GO" id="GO:0005524">
    <property type="term" value="F:ATP binding"/>
    <property type="evidence" value="ECO:0007669"/>
    <property type="project" value="InterPro"/>
</dbReference>